<comment type="caution">
    <text evidence="1">The sequence shown here is derived from an EMBL/GenBank/DDBJ whole genome shotgun (WGS) entry which is preliminary data.</text>
</comment>
<dbReference type="AlphaFoldDB" id="A0A8S9NXX5"/>
<protein>
    <submittedName>
        <fullName evidence="1">Uncharacterized protein</fullName>
    </submittedName>
</protein>
<reference evidence="1" key="1">
    <citation type="submission" date="2019-12" db="EMBL/GenBank/DDBJ databases">
        <title>Genome sequencing and annotation of Brassica cretica.</title>
        <authorList>
            <person name="Studholme D.J."/>
            <person name="Sarris P."/>
        </authorList>
    </citation>
    <scope>NUCLEOTIDE SEQUENCE</scope>
    <source>
        <strain evidence="1">PFS-109/04</strain>
        <tissue evidence="1">Leaf</tissue>
    </source>
</reference>
<evidence type="ECO:0000313" key="1">
    <source>
        <dbReference type="EMBL" id="KAF3507235.1"/>
    </source>
</evidence>
<organism evidence="1 2">
    <name type="scientific">Brassica cretica</name>
    <name type="common">Mustard</name>
    <dbReference type="NCBI Taxonomy" id="69181"/>
    <lineage>
        <taxon>Eukaryota</taxon>
        <taxon>Viridiplantae</taxon>
        <taxon>Streptophyta</taxon>
        <taxon>Embryophyta</taxon>
        <taxon>Tracheophyta</taxon>
        <taxon>Spermatophyta</taxon>
        <taxon>Magnoliopsida</taxon>
        <taxon>eudicotyledons</taxon>
        <taxon>Gunneridae</taxon>
        <taxon>Pentapetalae</taxon>
        <taxon>rosids</taxon>
        <taxon>malvids</taxon>
        <taxon>Brassicales</taxon>
        <taxon>Brassicaceae</taxon>
        <taxon>Brassiceae</taxon>
        <taxon>Brassica</taxon>
    </lineage>
</organism>
<gene>
    <name evidence="1" type="ORF">F2Q69_00005474</name>
</gene>
<dbReference type="EMBL" id="QGKX02001521">
    <property type="protein sequence ID" value="KAF3507235.1"/>
    <property type="molecule type" value="Genomic_DNA"/>
</dbReference>
<name>A0A8S9NXX5_BRACR</name>
<evidence type="ECO:0000313" key="2">
    <source>
        <dbReference type="Proteomes" id="UP000712600"/>
    </source>
</evidence>
<sequence>MLHTAPTVAMKALSSNRKEFQLSLMSRTWKSTGTRALPIYTSRVVNASYQAWDYELFRITLLLQCNPLSHLLSDLVEHSRNVFFSLLGLSEEHPQPVGRIHGEMQAMPCEGI</sequence>
<accession>A0A8S9NXX5</accession>
<dbReference type="Proteomes" id="UP000712600">
    <property type="component" value="Unassembled WGS sequence"/>
</dbReference>
<proteinExistence type="predicted"/>